<gene>
    <name evidence="11" type="primary">flgH</name>
    <name evidence="12" type="ORF">DC094_15860</name>
</gene>
<evidence type="ECO:0000256" key="7">
    <source>
        <dbReference type="ARBA" id="ARBA00023139"/>
    </source>
</evidence>
<keyword evidence="5 11" id="KW-0732">Signal</keyword>
<dbReference type="PANTHER" id="PTHR34933:SF1">
    <property type="entry name" value="FLAGELLAR L-RING PROTEIN"/>
    <property type="match status" value="1"/>
</dbReference>
<evidence type="ECO:0000313" key="12">
    <source>
        <dbReference type="EMBL" id="PVZ66741.1"/>
    </source>
</evidence>
<sequence>MRLNKELSLRLLFKAFSLLLSIAFTMLLSGCLSQPPRPDQQPWAPIVVPVEKTKVINNGAIFQIQSPGMDLFSDRRAHQVGDILTVTLDEQTNAQKSSNSNLSKTNEVTLGAPTLLGAPITINGNNLSAGLEGERSFSGNTDAKQSNSLKGSISVVVAAVHGNGLLEVRGEKWMTINQGEEFIRLSGLVRAEDVAPDNTVPSNRIANARISYSATGEQADVNTNGWLARFFNSKYWPL</sequence>
<evidence type="ECO:0000313" key="13">
    <source>
        <dbReference type="Proteomes" id="UP000244906"/>
    </source>
</evidence>
<accession>A0A2V1GTZ5</accession>
<comment type="similarity">
    <text evidence="3 11">Belongs to the FlgH family.</text>
</comment>
<proteinExistence type="inferred from homology"/>
<organism evidence="12 13">
    <name type="scientific">Pelagibaculum spongiae</name>
    <dbReference type="NCBI Taxonomy" id="2080658"/>
    <lineage>
        <taxon>Bacteria</taxon>
        <taxon>Pseudomonadati</taxon>
        <taxon>Pseudomonadota</taxon>
        <taxon>Gammaproteobacteria</taxon>
        <taxon>Oceanospirillales</taxon>
        <taxon>Pelagibaculum</taxon>
    </lineage>
</organism>
<evidence type="ECO:0000256" key="3">
    <source>
        <dbReference type="ARBA" id="ARBA00006929"/>
    </source>
</evidence>
<name>A0A2V1GTZ5_9GAMM</name>
<comment type="subcellular location">
    <subcellularLocation>
        <location evidence="11">Cell outer membrane</location>
        <topology evidence="11">Lipid-anchor</topology>
    </subcellularLocation>
    <subcellularLocation>
        <location evidence="11">Bacterial flagellum basal body</location>
    </subcellularLocation>
    <subcellularLocation>
        <location evidence="2">Membrane</location>
        <topology evidence="2">Lipid-anchor</topology>
    </subcellularLocation>
</comment>
<evidence type="ECO:0000256" key="4">
    <source>
        <dbReference type="ARBA" id="ARBA00011439"/>
    </source>
</evidence>
<dbReference type="NCBIfam" id="NF001304">
    <property type="entry name" value="PRK00249.1-4"/>
    <property type="match status" value="1"/>
</dbReference>
<comment type="caution">
    <text evidence="12">The sequence shown here is derived from an EMBL/GenBank/DDBJ whole genome shotgun (WGS) entry which is preliminary data.</text>
</comment>
<evidence type="ECO:0000256" key="10">
    <source>
        <dbReference type="ARBA" id="ARBA00023288"/>
    </source>
</evidence>
<evidence type="ECO:0000256" key="8">
    <source>
        <dbReference type="ARBA" id="ARBA00023143"/>
    </source>
</evidence>
<dbReference type="AlphaFoldDB" id="A0A2V1GTZ5"/>
<dbReference type="Pfam" id="PF02107">
    <property type="entry name" value="FlgH"/>
    <property type="match status" value="1"/>
</dbReference>
<comment type="subunit">
    <text evidence="4 11">The basal body constitutes a major portion of the flagellar organelle and consists of four rings (L,P,S, and M) mounted on a central rod.</text>
</comment>
<evidence type="ECO:0000256" key="9">
    <source>
        <dbReference type="ARBA" id="ARBA00023237"/>
    </source>
</evidence>
<comment type="function">
    <text evidence="1 11">Assembles around the rod to form the L-ring and probably protects the motor/basal body from shearing forces during rotation.</text>
</comment>
<evidence type="ECO:0000256" key="5">
    <source>
        <dbReference type="ARBA" id="ARBA00022729"/>
    </source>
</evidence>
<evidence type="ECO:0000256" key="11">
    <source>
        <dbReference type="HAMAP-Rule" id="MF_00415"/>
    </source>
</evidence>
<evidence type="ECO:0000256" key="6">
    <source>
        <dbReference type="ARBA" id="ARBA00023136"/>
    </source>
</evidence>
<reference evidence="12 13" key="1">
    <citation type="submission" date="2018-04" db="EMBL/GenBank/DDBJ databases">
        <title>Thalassorhabdus spongiae gen. nov., sp. nov., isolated from a marine sponge in South-West Iceland.</title>
        <authorList>
            <person name="Knobloch S."/>
            <person name="Daussin A."/>
            <person name="Johannsson R."/>
            <person name="Marteinsson V.T."/>
        </authorList>
    </citation>
    <scope>NUCLEOTIDE SEQUENCE [LARGE SCALE GENOMIC DNA]</scope>
    <source>
        <strain evidence="12 13">Hp12</strain>
    </source>
</reference>
<keyword evidence="9 11" id="KW-0998">Cell outer membrane</keyword>
<protein>
    <recommendedName>
        <fullName evidence="11">Flagellar L-ring protein</fullName>
    </recommendedName>
    <alternativeName>
        <fullName evidence="11">Basal body L-ring protein</fullName>
    </alternativeName>
</protein>
<dbReference type="RefSeq" id="WP_116688105.1">
    <property type="nucleotide sequence ID" value="NZ_CAWNYD010000007.1"/>
</dbReference>
<evidence type="ECO:0000256" key="1">
    <source>
        <dbReference type="ARBA" id="ARBA00002591"/>
    </source>
</evidence>
<dbReference type="Proteomes" id="UP000244906">
    <property type="component" value="Unassembled WGS sequence"/>
</dbReference>
<dbReference type="GO" id="GO:0071973">
    <property type="term" value="P:bacterial-type flagellum-dependent cell motility"/>
    <property type="evidence" value="ECO:0007669"/>
    <property type="project" value="InterPro"/>
</dbReference>
<dbReference type="EMBL" id="QDDL01000007">
    <property type="protein sequence ID" value="PVZ66741.1"/>
    <property type="molecule type" value="Genomic_DNA"/>
</dbReference>
<keyword evidence="8 11" id="KW-0975">Bacterial flagellum</keyword>
<dbReference type="OrthoDB" id="9789463at2"/>
<keyword evidence="7" id="KW-0564">Palmitate</keyword>
<dbReference type="GO" id="GO:0009427">
    <property type="term" value="C:bacterial-type flagellum basal body, distal rod, L ring"/>
    <property type="evidence" value="ECO:0007669"/>
    <property type="project" value="InterPro"/>
</dbReference>
<keyword evidence="13" id="KW-1185">Reference proteome</keyword>
<keyword evidence="10 11" id="KW-0449">Lipoprotein</keyword>
<dbReference type="GO" id="GO:0003774">
    <property type="term" value="F:cytoskeletal motor activity"/>
    <property type="evidence" value="ECO:0007669"/>
    <property type="project" value="InterPro"/>
</dbReference>
<dbReference type="PROSITE" id="PS51257">
    <property type="entry name" value="PROKAR_LIPOPROTEIN"/>
    <property type="match status" value="1"/>
</dbReference>
<evidence type="ECO:0000256" key="2">
    <source>
        <dbReference type="ARBA" id="ARBA00004635"/>
    </source>
</evidence>
<keyword evidence="12" id="KW-0282">Flagellum</keyword>
<dbReference type="PANTHER" id="PTHR34933">
    <property type="entry name" value="FLAGELLAR L-RING PROTEIN"/>
    <property type="match status" value="1"/>
</dbReference>
<dbReference type="PRINTS" id="PR01008">
    <property type="entry name" value="FLGLRINGFLGH"/>
</dbReference>
<keyword evidence="6 11" id="KW-0472">Membrane</keyword>
<dbReference type="InterPro" id="IPR000527">
    <property type="entry name" value="Flag_Lring"/>
</dbReference>
<dbReference type="HAMAP" id="MF_00415">
    <property type="entry name" value="FlgH"/>
    <property type="match status" value="1"/>
</dbReference>
<keyword evidence="12" id="KW-0969">Cilium</keyword>
<keyword evidence="12" id="KW-0966">Cell projection</keyword>
<dbReference type="GO" id="GO:0009279">
    <property type="term" value="C:cell outer membrane"/>
    <property type="evidence" value="ECO:0007669"/>
    <property type="project" value="UniProtKB-SubCell"/>
</dbReference>